<gene>
    <name evidence="2" type="ORF">OCK74_11920</name>
</gene>
<name>A0A9X2XY80_9BACT</name>
<keyword evidence="1" id="KW-0472">Membrane</keyword>
<accession>A0A9X2XY80</accession>
<protein>
    <submittedName>
        <fullName evidence="2">Uncharacterized protein</fullName>
    </submittedName>
</protein>
<reference evidence="2" key="2">
    <citation type="submission" date="2023-04" db="EMBL/GenBank/DDBJ databases">
        <title>Paracnuella aquatica gen. nov., sp. nov., a member of the family Chitinophagaceae isolated from a hot spring.</title>
        <authorList>
            <person name="Wang C."/>
        </authorList>
    </citation>
    <scope>NUCLEOTIDE SEQUENCE</scope>
    <source>
        <strain evidence="2">LB-8</strain>
    </source>
</reference>
<feature type="transmembrane region" description="Helical" evidence="1">
    <location>
        <begin position="56"/>
        <end position="75"/>
    </location>
</feature>
<evidence type="ECO:0000256" key="1">
    <source>
        <dbReference type="SAM" id="Phobius"/>
    </source>
</evidence>
<proteinExistence type="predicted"/>
<organism evidence="2 3">
    <name type="scientific">Paraflavisolibacter caeni</name>
    <dbReference type="NCBI Taxonomy" id="2982496"/>
    <lineage>
        <taxon>Bacteria</taxon>
        <taxon>Pseudomonadati</taxon>
        <taxon>Bacteroidota</taxon>
        <taxon>Chitinophagia</taxon>
        <taxon>Chitinophagales</taxon>
        <taxon>Chitinophagaceae</taxon>
        <taxon>Paraflavisolibacter</taxon>
    </lineage>
</organism>
<sequence>MLTFLKIPDVAIGAIAAAIIGAGISVLTILTKDYWFPILTERRNTKAKRRQTFRKYANPLMISSIVLLYRIKEIFYRGYFLLDISPKNYFNDYKYISSIYRLLALIGWIRASKIELSYIEVEKTDDYKYIEKAITEFEKSLADGEHIEQSVLENLAEHWNLPINSLQKEDKNKLGVNIEKIIDEYCFKEKVEIPLELSEETKQNLAKAVSDLICTTIKCSKVDKEIINETVKTTIKEMSRVEAWIFRDWQSALGDMMIKKASNDTERKFEVIGFKEFEQLYTSNEPEDRKWIERIDRLFRNLDVSLNDRFDARTQQFKNIYKATYGLLEAYSKVNTSDIDLTGDALNKLKKL</sequence>
<evidence type="ECO:0000313" key="3">
    <source>
        <dbReference type="Proteomes" id="UP001155483"/>
    </source>
</evidence>
<comment type="caution">
    <text evidence="2">The sequence shown here is derived from an EMBL/GenBank/DDBJ whole genome shotgun (WGS) entry which is preliminary data.</text>
</comment>
<dbReference type="EMBL" id="JAOTIF010000008">
    <property type="protein sequence ID" value="MCU7549828.1"/>
    <property type="molecule type" value="Genomic_DNA"/>
</dbReference>
<reference evidence="2" key="1">
    <citation type="submission" date="2022-09" db="EMBL/GenBank/DDBJ databases">
        <authorList>
            <person name="Yuan C."/>
            <person name="Ke Z."/>
        </authorList>
    </citation>
    <scope>NUCLEOTIDE SEQUENCE</scope>
    <source>
        <strain evidence="2">LB-8</strain>
    </source>
</reference>
<feature type="transmembrane region" description="Helical" evidence="1">
    <location>
        <begin position="12"/>
        <end position="35"/>
    </location>
</feature>
<keyword evidence="3" id="KW-1185">Reference proteome</keyword>
<dbReference type="Proteomes" id="UP001155483">
    <property type="component" value="Unassembled WGS sequence"/>
</dbReference>
<dbReference type="RefSeq" id="WP_279297270.1">
    <property type="nucleotide sequence ID" value="NZ_JAOTIF010000008.1"/>
</dbReference>
<keyword evidence="1" id="KW-1133">Transmembrane helix</keyword>
<keyword evidence="1" id="KW-0812">Transmembrane</keyword>
<evidence type="ECO:0000313" key="2">
    <source>
        <dbReference type="EMBL" id="MCU7549828.1"/>
    </source>
</evidence>
<dbReference type="AlphaFoldDB" id="A0A9X2XY80"/>